<dbReference type="SUPFAM" id="SSF46785">
    <property type="entry name" value="Winged helix' DNA-binding domain"/>
    <property type="match status" value="1"/>
</dbReference>
<reference evidence="6 7" key="1">
    <citation type="submission" date="2023-12" db="EMBL/GenBank/DDBJ databases">
        <title>Description of Novel Strain Fulvimarina sp. 2208YS6-2-32 isolated from Uroteuthis (Photololigo) edulis.</title>
        <authorList>
            <person name="Park J.-S."/>
        </authorList>
    </citation>
    <scope>NUCLEOTIDE SEQUENCE [LARGE SCALE GENOMIC DNA]</scope>
    <source>
        <strain evidence="6 7">2208YS6-2-32</strain>
    </source>
</reference>
<feature type="domain" description="HTH lysR-type" evidence="5">
    <location>
        <begin position="1"/>
        <end position="52"/>
    </location>
</feature>
<dbReference type="Gene3D" id="1.10.10.10">
    <property type="entry name" value="Winged helix-like DNA-binding domain superfamily/Winged helix DNA-binding domain"/>
    <property type="match status" value="1"/>
</dbReference>
<accession>A0ABU5I4J5</accession>
<protein>
    <submittedName>
        <fullName evidence="6">LysR substrate-binding domain-containing protein</fullName>
    </submittedName>
</protein>
<dbReference type="InterPro" id="IPR036388">
    <property type="entry name" value="WH-like_DNA-bd_sf"/>
</dbReference>
<evidence type="ECO:0000256" key="4">
    <source>
        <dbReference type="ARBA" id="ARBA00023163"/>
    </source>
</evidence>
<dbReference type="PRINTS" id="PR00039">
    <property type="entry name" value="HTHLYSR"/>
</dbReference>
<name>A0ABU5I4J5_9HYPH</name>
<evidence type="ECO:0000256" key="2">
    <source>
        <dbReference type="ARBA" id="ARBA00023015"/>
    </source>
</evidence>
<dbReference type="PANTHER" id="PTHR30537">
    <property type="entry name" value="HTH-TYPE TRANSCRIPTIONAL REGULATOR"/>
    <property type="match status" value="1"/>
</dbReference>
<comment type="similarity">
    <text evidence="1">Belongs to the LysR transcriptional regulatory family.</text>
</comment>
<dbReference type="PROSITE" id="PS50931">
    <property type="entry name" value="HTH_LYSR"/>
    <property type="match status" value="1"/>
</dbReference>
<dbReference type="Pfam" id="PF00126">
    <property type="entry name" value="HTH_1"/>
    <property type="match status" value="1"/>
</dbReference>
<dbReference type="InterPro" id="IPR058163">
    <property type="entry name" value="LysR-type_TF_proteobact-type"/>
</dbReference>
<sequence>MTFDAVVRLRSMQAAADELNVTPPAITQAIKSLEGHVGVELLDRRSRPSRPTDAGERLAWATREGLERIAGTIADIRVSAGLSDRHLTVSCTIGMATYWLMPRLPDFYARHPDVSVNVQAPPSDLPTLSNGIDVALRYGSTPWSDGRTERLFAEITGPVGKGGLIASIASDHGRLVTAPLIHVRASAGRRWLGWEDYFAARGLPAHRGPTQSFDNYIQAVQAAQDGRGLMLGWKSITRRLVRENQLDELPGGAIDFGMSYFVTCAKASERKPIVESFVAWLLAMGKAED</sequence>
<dbReference type="Proteomes" id="UP001294412">
    <property type="component" value="Unassembled WGS sequence"/>
</dbReference>
<dbReference type="PANTHER" id="PTHR30537:SF26">
    <property type="entry name" value="GLYCINE CLEAVAGE SYSTEM TRANSCRIPTIONAL ACTIVATOR"/>
    <property type="match status" value="1"/>
</dbReference>
<evidence type="ECO:0000256" key="1">
    <source>
        <dbReference type="ARBA" id="ARBA00009437"/>
    </source>
</evidence>
<organism evidence="6 7">
    <name type="scientific">Fulvimarina uroteuthidis</name>
    <dbReference type="NCBI Taxonomy" id="3098149"/>
    <lineage>
        <taxon>Bacteria</taxon>
        <taxon>Pseudomonadati</taxon>
        <taxon>Pseudomonadota</taxon>
        <taxon>Alphaproteobacteria</taxon>
        <taxon>Hyphomicrobiales</taxon>
        <taxon>Aurantimonadaceae</taxon>
        <taxon>Fulvimarina</taxon>
    </lineage>
</organism>
<evidence type="ECO:0000256" key="3">
    <source>
        <dbReference type="ARBA" id="ARBA00023125"/>
    </source>
</evidence>
<dbReference type="InterPro" id="IPR036390">
    <property type="entry name" value="WH_DNA-bd_sf"/>
</dbReference>
<dbReference type="Gene3D" id="3.40.190.10">
    <property type="entry name" value="Periplasmic binding protein-like II"/>
    <property type="match status" value="2"/>
</dbReference>
<proteinExistence type="inferred from homology"/>
<evidence type="ECO:0000259" key="5">
    <source>
        <dbReference type="PROSITE" id="PS50931"/>
    </source>
</evidence>
<dbReference type="InterPro" id="IPR005119">
    <property type="entry name" value="LysR_subst-bd"/>
</dbReference>
<dbReference type="EMBL" id="JAXLPB010000004">
    <property type="protein sequence ID" value="MDY8110299.1"/>
    <property type="molecule type" value="Genomic_DNA"/>
</dbReference>
<comment type="caution">
    <text evidence="6">The sequence shown here is derived from an EMBL/GenBank/DDBJ whole genome shotgun (WGS) entry which is preliminary data.</text>
</comment>
<evidence type="ECO:0000313" key="6">
    <source>
        <dbReference type="EMBL" id="MDY8110299.1"/>
    </source>
</evidence>
<dbReference type="Pfam" id="PF03466">
    <property type="entry name" value="LysR_substrate"/>
    <property type="match status" value="1"/>
</dbReference>
<dbReference type="SUPFAM" id="SSF53850">
    <property type="entry name" value="Periplasmic binding protein-like II"/>
    <property type="match status" value="1"/>
</dbReference>
<keyword evidence="3" id="KW-0238">DNA-binding</keyword>
<keyword evidence="2" id="KW-0805">Transcription regulation</keyword>
<keyword evidence="7" id="KW-1185">Reference proteome</keyword>
<evidence type="ECO:0000313" key="7">
    <source>
        <dbReference type="Proteomes" id="UP001294412"/>
    </source>
</evidence>
<dbReference type="InterPro" id="IPR000847">
    <property type="entry name" value="LysR_HTH_N"/>
</dbReference>
<gene>
    <name evidence="6" type="ORF">U0C82_14240</name>
</gene>
<keyword evidence="4" id="KW-0804">Transcription</keyword>